<dbReference type="EC" id="3.1.26.4" evidence="2"/>
<dbReference type="PANTHER" id="PTHR24559">
    <property type="entry name" value="TRANSPOSON TY3-I GAG-POL POLYPROTEIN"/>
    <property type="match status" value="1"/>
</dbReference>
<dbReference type="EMBL" id="JAMKFB020000011">
    <property type="protein sequence ID" value="KAL0180482.1"/>
    <property type="molecule type" value="Genomic_DNA"/>
</dbReference>
<dbReference type="SUPFAM" id="SSF56672">
    <property type="entry name" value="DNA/RNA polymerases"/>
    <property type="match status" value="1"/>
</dbReference>
<sequence>MHARFAGPYTIEKKLSDTNYIILTPDRRRKSRVCHVNMLKAYVDRNKCDINPVAKSVTAVNIVDLPTGYVPEVDDLSDKDAHATCGRLSNSTILATLPTYLSYLSEEHRNDVVKLINKYPTLFHDIPSQTNVLVHDIDVGQSTPIKQHAYRVNPCKRQVMRDEVEYLVRNGFAVASQSPWSSPCILVPKSDGSLRFCTDFRKVNSVTKADSFPLPRVEDCVDRVGSSRYVTKLDLLKGYWQVPLTPRASEISAFVTPDAFMQYTVMAFGMRNAPATFQRLMQTVLSEICVLSAAALIHLLNDKSDF</sequence>
<dbReference type="Gene3D" id="3.10.10.10">
    <property type="entry name" value="HIV Type 1 Reverse Transcriptase, subunit A, domain 1"/>
    <property type="match status" value="1"/>
</dbReference>
<dbReference type="InterPro" id="IPR000477">
    <property type="entry name" value="RT_dom"/>
</dbReference>
<dbReference type="PROSITE" id="PS50878">
    <property type="entry name" value="RT_POL"/>
    <property type="match status" value="1"/>
</dbReference>
<comment type="similarity">
    <text evidence="1">Belongs to the beta type-B retroviral polymerase family. HERV class-II K(HML-2) pol subfamily.</text>
</comment>
<proteinExistence type="inferred from homology"/>
<evidence type="ECO:0000256" key="2">
    <source>
        <dbReference type="ARBA" id="ARBA00012180"/>
    </source>
</evidence>
<name>A0ABD0Q2L4_CIRMR</name>
<dbReference type="InterPro" id="IPR053134">
    <property type="entry name" value="RNA-dir_DNA_polymerase"/>
</dbReference>
<gene>
    <name evidence="4" type="ORF">M9458_022888</name>
</gene>
<dbReference type="CDD" id="cd01647">
    <property type="entry name" value="RT_LTR"/>
    <property type="match status" value="1"/>
</dbReference>
<evidence type="ECO:0000259" key="3">
    <source>
        <dbReference type="PROSITE" id="PS50878"/>
    </source>
</evidence>
<evidence type="ECO:0000313" key="4">
    <source>
        <dbReference type="EMBL" id="KAL0180482.1"/>
    </source>
</evidence>
<protein>
    <recommendedName>
        <fullName evidence="2">ribonuclease H</fullName>
        <ecNumber evidence="2">3.1.26.4</ecNumber>
    </recommendedName>
</protein>
<dbReference type="AlphaFoldDB" id="A0ABD0Q2L4"/>
<dbReference type="GO" id="GO:0004523">
    <property type="term" value="F:RNA-DNA hybrid ribonuclease activity"/>
    <property type="evidence" value="ECO:0007669"/>
    <property type="project" value="UniProtKB-EC"/>
</dbReference>
<evidence type="ECO:0000313" key="5">
    <source>
        <dbReference type="Proteomes" id="UP001529510"/>
    </source>
</evidence>
<dbReference type="Gene3D" id="3.30.70.270">
    <property type="match status" value="1"/>
</dbReference>
<feature type="domain" description="Reverse transcriptase" evidence="3">
    <location>
        <begin position="168"/>
        <end position="306"/>
    </location>
</feature>
<organism evidence="4 5">
    <name type="scientific">Cirrhinus mrigala</name>
    <name type="common">Mrigala</name>
    <dbReference type="NCBI Taxonomy" id="683832"/>
    <lineage>
        <taxon>Eukaryota</taxon>
        <taxon>Metazoa</taxon>
        <taxon>Chordata</taxon>
        <taxon>Craniata</taxon>
        <taxon>Vertebrata</taxon>
        <taxon>Euteleostomi</taxon>
        <taxon>Actinopterygii</taxon>
        <taxon>Neopterygii</taxon>
        <taxon>Teleostei</taxon>
        <taxon>Ostariophysi</taxon>
        <taxon>Cypriniformes</taxon>
        <taxon>Cyprinidae</taxon>
        <taxon>Labeoninae</taxon>
        <taxon>Labeonini</taxon>
        <taxon>Cirrhinus</taxon>
    </lineage>
</organism>
<dbReference type="InterPro" id="IPR043128">
    <property type="entry name" value="Rev_trsase/Diguanyl_cyclase"/>
</dbReference>
<dbReference type="Pfam" id="PF00078">
    <property type="entry name" value="RVT_1"/>
    <property type="match status" value="1"/>
</dbReference>
<dbReference type="Pfam" id="PF22938">
    <property type="entry name" value="Integrase_p58_C"/>
    <property type="match status" value="1"/>
</dbReference>
<keyword evidence="5" id="KW-1185">Reference proteome</keyword>
<comment type="caution">
    <text evidence="4">The sequence shown here is derived from an EMBL/GenBank/DDBJ whole genome shotgun (WGS) entry which is preliminary data.</text>
</comment>
<reference evidence="4 5" key="1">
    <citation type="submission" date="2024-05" db="EMBL/GenBank/DDBJ databases">
        <title>Genome sequencing and assembly of Indian major carp, Cirrhinus mrigala (Hamilton, 1822).</title>
        <authorList>
            <person name="Mohindra V."/>
            <person name="Chowdhury L.M."/>
            <person name="Lal K."/>
            <person name="Jena J.K."/>
        </authorList>
    </citation>
    <scope>NUCLEOTIDE SEQUENCE [LARGE SCALE GENOMIC DNA]</scope>
    <source>
        <strain evidence="4">CM1030</strain>
        <tissue evidence="4">Blood</tissue>
    </source>
</reference>
<dbReference type="Proteomes" id="UP001529510">
    <property type="component" value="Unassembled WGS sequence"/>
</dbReference>
<dbReference type="PANTHER" id="PTHR24559:SF454">
    <property type="entry name" value="RIBONUCLEASE H"/>
    <property type="match status" value="1"/>
</dbReference>
<dbReference type="InterPro" id="IPR054465">
    <property type="entry name" value="Integrase_p58-like_C"/>
</dbReference>
<accession>A0ABD0Q2L4</accession>
<dbReference type="InterPro" id="IPR043502">
    <property type="entry name" value="DNA/RNA_pol_sf"/>
</dbReference>
<evidence type="ECO:0000256" key="1">
    <source>
        <dbReference type="ARBA" id="ARBA00010879"/>
    </source>
</evidence>